<organism evidence="2 3">
    <name type="scientific">Thalassovita mediterranea</name>
    <dbReference type="NCBI Taxonomy" id="340021"/>
    <lineage>
        <taxon>Bacteria</taxon>
        <taxon>Pseudomonadati</taxon>
        <taxon>Pseudomonadota</taxon>
        <taxon>Alphaproteobacteria</taxon>
        <taxon>Rhodobacterales</taxon>
        <taxon>Roseobacteraceae</taxon>
        <taxon>Thalassovita</taxon>
    </lineage>
</organism>
<evidence type="ECO:0000256" key="1">
    <source>
        <dbReference type="SAM" id="SignalP"/>
    </source>
</evidence>
<name>A0A0N7M1V1_9RHOB</name>
<evidence type="ECO:0000313" key="2">
    <source>
        <dbReference type="EMBL" id="CUH84331.1"/>
    </source>
</evidence>
<feature type="signal peptide" evidence="1">
    <location>
        <begin position="1"/>
        <end position="22"/>
    </location>
</feature>
<proteinExistence type="predicted"/>
<accession>A0A0N7M1V1</accession>
<keyword evidence="1" id="KW-0732">Signal</keyword>
<dbReference type="STRING" id="340021.TM5383_01539"/>
<evidence type="ECO:0000313" key="3">
    <source>
        <dbReference type="Proteomes" id="UP000051681"/>
    </source>
</evidence>
<dbReference type="EMBL" id="CYSF01000007">
    <property type="protein sequence ID" value="CUH84331.1"/>
    <property type="molecule type" value="Genomic_DNA"/>
</dbReference>
<gene>
    <name evidence="2" type="ORF">TM5383_01539</name>
</gene>
<protein>
    <submittedName>
        <fullName evidence="2">Uncharacterized protein</fullName>
    </submittedName>
</protein>
<dbReference type="AlphaFoldDB" id="A0A0N7M1V1"/>
<dbReference type="RefSeq" id="WP_058318456.1">
    <property type="nucleotide sequence ID" value="NZ_CYSF01000007.1"/>
</dbReference>
<sequence>MIKKILTAGVFSIVAASASAQTAPVDFGALLDQCNSSPAACQAILSQAIATIQAQPGLAPEVVNQYMSTVATVAASAAQSNGQIAGQMAEVVQAAADVVAETDPEVAEQLAEVSGQVADGTEVDLDAIAGSPS</sequence>
<dbReference type="Proteomes" id="UP000051681">
    <property type="component" value="Unassembled WGS sequence"/>
</dbReference>
<keyword evidence="3" id="KW-1185">Reference proteome</keyword>
<feature type="chain" id="PRO_5006015801" evidence="1">
    <location>
        <begin position="23"/>
        <end position="133"/>
    </location>
</feature>
<reference evidence="2 3" key="1">
    <citation type="submission" date="2015-09" db="EMBL/GenBank/DDBJ databases">
        <authorList>
            <consortium name="Swine Surveillance"/>
        </authorList>
    </citation>
    <scope>NUCLEOTIDE SEQUENCE [LARGE SCALE GENOMIC DNA]</scope>
    <source>
        <strain evidence="2 3">CECT 8383</strain>
    </source>
</reference>
<dbReference type="OrthoDB" id="10011618at2"/>